<evidence type="ECO:0000313" key="4">
    <source>
        <dbReference type="Proteomes" id="UP000076532"/>
    </source>
</evidence>
<evidence type="ECO:0000256" key="1">
    <source>
        <dbReference type="SAM" id="MobiDB-lite"/>
    </source>
</evidence>
<reference evidence="3 4" key="1">
    <citation type="journal article" date="2016" name="Mol. Biol. Evol.">
        <title>Comparative Genomics of Early-Diverging Mushroom-Forming Fungi Provides Insights into the Origins of Lignocellulose Decay Capabilities.</title>
        <authorList>
            <person name="Nagy L.G."/>
            <person name="Riley R."/>
            <person name="Tritt A."/>
            <person name="Adam C."/>
            <person name="Daum C."/>
            <person name="Floudas D."/>
            <person name="Sun H."/>
            <person name="Yadav J.S."/>
            <person name="Pangilinan J."/>
            <person name="Larsson K.H."/>
            <person name="Matsuura K."/>
            <person name="Barry K."/>
            <person name="Labutti K."/>
            <person name="Kuo R."/>
            <person name="Ohm R.A."/>
            <person name="Bhattacharya S.S."/>
            <person name="Shirouzu T."/>
            <person name="Yoshinaga Y."/>
            <person name="Martin F.M."/>
            <person name="Grigoriev I.V."/>
            <person name="Hibbett D.S."/>
        </authorList>
    </citation>
    <scope>NUCLEOTIDE SEQUENCE [LARGE SCALE GENOMIC DNA]</scope>
    <source>
        <strain evidence="3 4">CBS 109695</strain>
    </source>
</reference>
<feature type="compositionally biased region" description="Basic and acidic residues" evidence="1">
    <location>
        <begin position="31"/>
        <end position="44"/>
    </location>
</feature>
<dbReference type="PANTHER" id="PTHR38248:SF2">
    <property type="entry name" value="FUNK1 11"/>
    <property type="match status" value="1"/>
</dbReference>
<accession>A0A167TTA8</accession>
<dbReference type="Pfam" id="PF17667">
    <property type="entry name" value="Pkinase_fungal"/>
    <property type="match status" value="1"/>
</dbReference>
<dbReference type="Proteomes" id="UP000076532">
    <property type="component" value="Unassembled WGS sequence"/>
</dbReference>
<name>A0A167TTA8_9AGAM</name>
<sequence length="463" mass="52710">MDGKMVDPDTPADDAAASSKETASGLPLEHAVPDSRDAESKTEEGSDDAYLPTNKQHSPFAKPSYRNMASFVETKQNIERSINDFRPEIATYAREIFIQQHNRQHVFGILLTEKTAEVYQFDRAGAIYTSRVDIHEDPCTFVRMILCITSMDHQALGFDNSIYWSSGKRYLKVGDTNYIIVQGRPVFLSRSIRGKCTTCWDVKIPGSEKHLFIKDYWKAEKRPYESDYLLDTKGLLGVGQMIDYVKKKSSIIAQRKVVLNAFLSDDMSASDRVIGDRQLCRVVMENCGRPIDHFPDPKQLLRAMHDAINGHRGLFQKYILHRDVSMMNVLVCPTDSPGLFRGVIIDLDLAIRLGRNETLPKCDHRTGTRFYQSIYVLQAEGQHDHLDDLESFFYLFCTLCFGYSGPGHAIVPTPSVFLGWDQEHPMQAAFAKLYFTDLNPKDVKLLYQYDLKFKLISCDLGHC</sequence>
<protein>
    <recommendedName>
        <fullName evidence="2">Fungal-type protein kinase domain-containing protein</fullName>
    </recommendedName>
</protein>
<keyword evidence="4" id="KW-1185">Reference proteome</keyword>
<dbReference type="InterPro" id="IPR040976">
    <property type="entry name" value="Pkinase_fungal"/>
</dbReference>
<proteinExistence type="predicted"/>
<dbReference type="OrthoDB" id="5592585at2759"/>
<feature type="domain" description="Fungal-type protein kinase" evidence="2">
    <location>
        <begin position="56"/>
        <end position="400"/>
    </location>
</feature>
<dbReference type="AlphaFoldDB" id="A0A167TTA8"/>
<feature type="region of interest" description="Disordered" evidence="1">
    <location>
        <begin position="1"/>
        <end position="62"/>
    </location>
</feature>
<dbReference type="Gene3D" id="1.10.510.10">
    <property type="entry name" value="Transferase(Phosphotransferase) domain 1"/>
    <property type="match status" value="1"/>
</dbReference>
<organism evidence="3 4">
    <name type="scientific">Athelia psychrophila</name>
    <dbReference type="NCBI Taxonomy" id="1759441"/>
    <lineage>
        <taxon>Eukaryota</taxon>
        <taxon>Fungi</taxon>
        <taxon>Dikarya</taxon>
        <taxon>Basidiomycota</taxon>
        <taxon>Agaricomycotina</taxon>
        <taxon>Agaricomycetes</taxon>
        <taxon>Agaricomycetidae</taxon>
        <taxon>Atheliales</taxon>
        <taxon>Atheliaceae</taxon>
        <taxon>Athelia</taxon>
    </lineage>
</organism>
<evidence type="ECO:0000313" key="3">
    <source>
        <dbReference type="EMBL" id="KZP03260.1"/>
    </source>
</evidence>
<evidence type="ECO:0000259" key="2">
    <source>
        <dbReference type="Pfam" id="PF17667"/>
    </source>
</evidence>
<dbReference type="InterPro" id="IPR011009">
    <property type="entry name" value="Kinase-like_dom_sf"/>
</dbReference>
<dbReference type="STRING" id="436010.A0A167TTA8"/>
<dbReference type="PANTHER" id="PTHR38248">
    <property type="entry name" value="FUNK1 6"/>
    <property type="match status" value="1"/>
</dbReference>
<dbReference type="EMBL" id="KV418119">
    <property type="protein sequence ID" value="KZP03260.1"/>
    <property type="molecule type" value="Genomic_DNA"/>
</dbReference>
<gene>
    <name evidence="3" type="ORF">FIBSPDRAFT_845130</name>
</gene>
<dbReference type="SUPFAM" id="SSF56112">
    <property type="entry name" value="Protein kinase-like (PK-like)"/>
    <property type="match status" value="1"/>
</dbReference>